<name>A0A1M5GAZ0_9BACT</name>
<reference evidence="1 2" key="1">
    <citation type="submission" date="2016-11" db="EMBL/GenBank/DDBJ databases">
        <authorList>
            <person name="Jaros S."/>
            <person name="Januszkiewicz K."/>
            <person name="Wedrychowicz H."/>
        </authorList>
    </citation>
    <scope>NUCLEOTIDE SEQUENCE [LARGE SCALE GENOMIC DNA]</scope>
    <source>
        <strain evidence="1 2">DSM 26897</strain>
    </source>
</reference>
<evidence type="ECO:0000313" key="1">
    <source>
        <dbReference type="EMBL" id="SHG00884.1"/>
    </source>
</evidence>
<dbReference type="AlphaFoldDB" id="A0A1M5GAZ0"/>
<gene>
    <name evidence="1" type="ORF">SAMN05444008_1161</name>
</gene>
<keyword evidence="2" id="KW-1185">Reference proteome</keyword>
<accession>A0A1M5GAZ0</accession>
<dbReference type="Proteomes" id="UP000184368">
    <property type="component" value="Unassembled WGS sequence"/>
</dbReference>
<organism evidence="1 2">
    <name type="scientific">Cnuella takakiae</name>
    <dbReference type="NCBI Taxonomy" id="1302690"/>
    <lineage>
        <taxon>Bacteria</taxon>
        <taxon>Pseudomonadati</taxon>
        <taxon>Bacteroidota</taxon>
        <taxon>Chitinophagia</taxon>
        <taxon>Chitinophagales</taxon>
        <taxon>Chitinophagaceae</taxon>
        <taxon>Cnuella</taxon>
    </lineage>
</organism>
<protein>
    <submittedName>
        <fullName evidence="1">Uncharacterized protein</fullName>
    </submittedName>
</protein>
<dbReference type="EMBL" id="FQUO01000016">
    <property type="protein sequence ID" value="SHG00884.1"/>
    <property type="molecule type" value="Genomic_DNA"/>
</dbReference>
<proteinExistence type="predicted"/>
<sequence>MPCFQETYLCKLLYIQPMDPSIINYLEELCDFRREVHLSFTSEAGTPVSLHTKILRVEPEGEEPFLKTDEGITIPLRRLQRVNGRPMRPLA</sequence>
<evidence type="ECO:0000313" key="2">
    <source>
        <dbReference type="Proteomes" id="UP000184368"/>
    </source>
</evidence>